<keyword evidence="5" id="KW-1185">Reference proteome</keyword>
<proteinExistence type="inferred from homology"/>
<dbReference type="InterPro" id="IPR006683">
    <property type="entry name" value="Thioestr_dom"/>
</dbReference>
<dbReference type="SUPFAM" id="SSF54637">
    <property type="entry name" value="Thioesterase/thiol ester dehydrase-isomerase"/>
    <property type="match status" value="1"/>
</dbReference>
<evidence type="ECO:0000313" key="4">
    <source>
        <dbReference type="EMBL" id="KAF2669063.1"/>
    </source>
</evidence>
<sequence>MASNTKYSLTKDHMVERYFPMTPYFDEDLMKEVKLLDAGPEGTVLFELLMDSKYSNLNDVMHGGAFGVVFDMLTTTALGPLAKPDFYFFMGGVTRTLNISYLRAIPIGTTIRVRSWVVSAGRTMALIRSEMTSVDGKLVYATCEHHKVNVEAKKEHLAVRTPWDEEIQRPQDAKAGALNKRQEKL</sequence>
<dbReference type="PANTHER" id="PTHR21660:SF9">
    <property type="entry name" value="THIOESTERASE DOMAIN-CONTAINING PROTEIN"/>
    <property type="match status" value="1"/>
</dbReference>
<organism evidence="4 5">
    <name type="scientific">Microthyrium microscopicum</name>
    <dbReference type="NCBI Taxonomy" id="703497"/>
    <lineage>
        <taxon>Eukaryota</taxon>
        <taxon>Fungi</taxon>
        <taxon>Dikarya</taxon>
        <taxon>Ascomycota</taxon>
        <taxon>Pezizomycotina</taxon>
        <taxon>Dothideomycetes</taxon>
        <taxon>Dothideomycetes incertae sedis</taxon>
        <taxon>Microthyriales</taxon>
        <taxon>Microthyriaceae</taxon>
        <taxon>Microthyrium</taxon>
    </lineage>
</organism>
<evidence type="ECO:0000256" key="2">
    <source>
        <dbReference type="SAM" id="MobiDB-lite"/>
    </source>
</evidence>
<reference evidence="4" key="1">
    <citation type="journal article" date="2020" name="Stud. Mycol.">
        <title>101 Dothideomycetes genomes: a test case for predicting lifestyles and emergence of pathogens.</title>
        <authorList>
            <person name="Haridas S."/>
            <person name="Albert R."/>
            <person name="Binder M."/>
            <person name="Bloem J."/>
            <person name="Labutti K."/>
            <person name="Salamov A."/>
            <person name="Andreopoulos B."/>
            <person name="Baker S."/>
            <person name="Barry K."/>
            <person name="Bills G."/>
            <person name="Bluhm B."/>
            <person name="Cannon C."/>
            <person name="Castanera R."/>
            <person name="Culley D."/>
            <person name="Daum C."/>
            <person name="Ezra D."/>
            <person name="Gonzalez J."/>
            <person name="Henrissat B."/>
            <person name="Kuo A."/>
            <person name="Liang C."/>
            <person name="Lipzen A."/>
            <person name="Lutzoni F."/>
            <person name="Magnuson J."/>
            <person name="Mondo S."/>
            <person name="Nolan M."/>
            <person name="Ohm R."/>
            <person name="Pangilinan J."/>
            <person name="Park H.-J."/>
            <person name="Ramirez L."/>
            <person name="Alfaro M."/>
            <person name="Sun H."/>
            <person name="Tritt A."/>
            <person name="Yoshinaga Y."/>
            <person name="Zwiers L.-H."/>
            <person name="Turgeon B."/>
            <person name="Goodwin S."/>
            <person name="Spatafora J."/>
            <person name="Crous P."/>
            <person name="Grigoriev I."/>
        </authorList>
    </citation>
    <scope>NUCLEOTIDE SEQUENCE</scope>
    <source>
        <strain evidence="4">CBS 115976</strain>
    </source>
</reference>
<dbReference type="InterPro" id="IPR029069">
    <property type="entry name" value="HotDog_dom_sf"/>
</dbReference>
<dbReference type="GO" id="GO:0047617">
    <property type="term" value="F:fatty acyl-CoA hydrolase activity"/>
    <property type="evidence" value="ECO:0007669"/>
    <property type="project" value="InterPro"/>
</dbReference>
<feature type="domain" description="Thioesterase" evidence="3">
    <location>
        <begin position="60"/>
        <end position="139"/>
    </location>
</feature>
<dbReference type="Gene3D" id="3.10.129.10">
    <property type="entry name" value="Hotdog Thioesterase"/>
    <property type="match status" value="1"/>
</dbReference>
<dbReference type="PANTHER" id="PTHR21660">
    <property type="entry name" value="THIOESTERASE SUPERFAMILY MEMBER-RELATED"/>
    <property type="match status" value="1"/>
</dbReference>
<dbReference type="CDD" id="cd03443">
    <property type="entry name" value="PaaI_thioesterase"/>
    <property type="match status" value="1"/>
</dbReference>
<dbReference type="InterPro" id="IPR039298">
    <property type="entry name" value="ACOT13"/>
</dbReference>
<dbReference type="AlphaFoldDB" id="A0A6A6UCG4"/>
<evidence type="ECO:0000313" key="5">
    <source>
        <dbReference type="Proteomes" id="UP000799302"/>
    </source>
</evidence>
<dbReference type="Pfam" id="PF03061">
    <property type="entry name" value="4HBT"/>
    <property type="match status" value="1"/>
</dbReference>
<evidence type="ECO:0000256" key="1">
    <source>
        <dbReference type="ARBA" id="ARBA00008324"/>
    </source>
</evidence>
<gene>
    <name evidence="4" type="ORF">BT63DRAFT_413533</name>
</gene>
<feature type="region of interest" description="Disordered" evidence="2">
    <location>
        <begin position="162"/>
        <end position="185"/>
    </location>
</feature>
<evidence type="ECO:0000259" key="3">
    <source>
        <dbReference type="Pfam" id="PF03061"/>
    </source>
</evidence>
<dbReference type="OrthoDB" id="2831072at2759"/>
<comment type="similarity">
    <text evidence="1">Belongs to the thioesterase PaaI family.</text>
</comment>
<name>A0A6A6UCG4_9PEZI</name>
<dbReference type="EMBL" id="MU004235">
    <property type="protein sequence ID" value="KAF2669063.1"/>
    <property type="molecule type" value="Genomic_DNA"/>
</dbReference>
<protein>
    <submittedName>
        <fullName evidence="4">Thioesterase family protein-like protein</fullName>
    </submittedName>
</protein>
<feature type="compositionally biased region" description="Basic and acidic residues" evidence="2">
    <location>
        <begin position="162"/>
        <end position="172"/>
    </location>
</feature>
<dbReference type="Proteomes" id="UP000799302">
    <property type="component" value="Unassembled WGS sequence"/>
</dbReference>
<accession>A0A6A6UCG4</accession>